<dbReference type="GO" id="GO:0003677">
    <property type="term" value="F:DNA binding"/>
    <property type="evidence" value="ECO:0007669"/>
    <property type="project" value="InterPro"/>
</dbReference>
<dbReference type="Gene3D" id="1.10.10.2100">
    <property type="match status" value="1"/>
</dbReference>
<dbReference type="GO" id="GO:0006364">
    <property type="term" value="P:rRNA processing"/>
    <property type="evidence" value="ECO:0007669"/>
    <property type="project" value="TreeGrafter"/>
</dbReference>
<dbReference type="FunFam" id="1.10.10.2100:FF:000002">
    <property type="entry name" value="cell growth-regulating nucleolar protein-like"/>
    <property type="match status" value="1"/>
</dbReference>
<dbReference type="PANTHER" id="PTHR13100:SF10">
    <property type="entry name" value="CELL GROWTH-REGULATING NUCLEOLAR PROTEIN"/>
    <property type="match status" value="1"/>
</dbReference>
<proteinExistence type="predicted"/>
<dbReference type="Pfam" id="PF25879">
    <property type="entry name" value="WHD_LYAR"/>
    <property type="match status" value="1"/>
</dbReference>
<comment type="caution">
    <text evidence="5">The sequence shown here is derived from an EMBL/GenBank/DDBJ whole genome shotgun (WGS) entry which is preliminary data.</text>
</comment>
<dbReference type="GO" id="GO:0005730">
    <property type="term" value="C:nucleolus"/>
    <property type="evidence" value="ECO:0007669"/>
    <property type="project" value="TreeGrafter"/>
</dbReference>
<evidence type="ECO:0000256" key="1">
    <source>
        <dbReference type="ARBA" id="ARBA00004123"/>
    </source>
</evidence>
<evidence type="ECO:0000259" key="4">
    <source>
        <dbReference type="Pfam" id="PF25879"/>
    </source>
</evidence>
<organism evidence="5 6">
    <name type="scientific">Steinernema carpocapsae</name>
    <name type="common">Entomopathogenic nematode</name>
    <dbReference type="NCBI Taxonomy" id="34508"/>
    <lineage>
        <taxon>Eukaryota</taxon>
        <taxon>Metazoa</taxon>
        <taxon>Ecdysozoa</taxon>
        <taxon>Nematoda</taxon>
        <taxon>Chromadorea</taxon>
        <taxon>Rhabditida</taxon>
        <taxon>Tylenchina</taxon>
        <taxon>Panagrolaimomorpha</taxon>
        <taxon>Strongyloidoidea</taxon>
        <taxon>Steinernematidae</taxon>
        <taxon>Steinernema</taxon>
    </lineage>
</organism>
<evidence type="ECO:0000256" key="2">
    <source>
        <dbReference type="ARBA" id="ARBA00023242"/>
    </source>
</evidence>
<keyword evidence="6" id="KW-1185">Reference proteome</keyword>
<dbReference type="OrthoDB" id="21474at2759"/>
<keyword evidence="2" id="KW-0539">Nucleus</keyword>
<dbReference type="AlphaFoldDB" id="A0A4U5M008"/>
<dbReference type="GO" id="GO:0000122">
    <property type="term" value="P:negative regulation of transcription by RNA polymerase II"/>
    <property type="evidence" value="ECO:0007669"/>
    <property type="project" value="TreeGrafter"/>
</dbReference>
<reference evidence="5 6" key="2">
    <citation type="journal article" date="2019" name="G3 (Bethesda)">
        <title>Hybrid Assembly of the Genome of the Entomopathogenic Nematode Steinernema carpocapsae Identifies the X-Chromosome.</title>
        <authorList>
            <person name="Serra L."/>
            <person name="Macchietto M."/>
            <person name="Macias-Munoz A."/>
            <person name="McGill C.J."/>
            <person name="Rodriguez I.M."/>
            <person name="Rodriguez B."/>
            <person name="Murad R."/>
            <person name="Mortazavi A."/>
        </authorList>
    </citation>
    <scope>NUCLEOTIDE SEQUENCE [LARGE SCALE GENOMIC DNA]</scope>
    <source>
        <strain evidence="5 6">ALL</strain>
    </source>
</reference>
<evidence type="ECO:0000256" key="3">
    <source>
        <dbReference type="SAM" id="MobiDB-lite"/>
    </source>
</evidence>
<dbReference type="Proteomes" id="UP000298663">
    <property type="component" value="Unassembled WGS sequence"/>
</dbReference>
<dbReference type="EMBL" id="AZBU02000011">
    <property type="protein sequence ID" value="TKR61543.1"/>
    <property type="molecule type" value="Genomic_DNA"/>
</dbReference>
<gene>
    <name evidence="5" type="ORF">L596_028639</name>
</gene>
<protein>
    <recommendedName>
        <fullName evidence="4">Cell growth-regulating nucleolar protein-like winged helix domain-containing protein</fullName>
    </recommendedName>
</protein>
<evidence type="ECO:0000313" key="6">
    <source>
        <dbReference type="Proteomes" id="UP000298663"/>
    </source>
</evidence>
<accession>A0A4U5M008</accession>
<dbReference type="InterPro" id="IPR058719">
    <property type="entry name" value="WHD_LYAR"/>
</dbReference>
<sequence length="219" mass="24803">MSGIRGSTDRSVSRYLLAKPTGRYRRGEVKQQGWVAQVQAAIQHVQDRSLRSLLEQIAGFDNIPRKEKKFINFLQNSMRIRNAELCKKAWAAIETEANRLKAEEEERKKTTEVEKKIAEEKKAAEEAEAEASEFNAEEAKKTSEPTAEPFKWKKAIKRRLKEADGEIKLKKLRKVVLSDYAETMASESAEDDESLKTLFAEKLESAGVVVEGSVVKMKA</sequence>
<dbReference type="InterPro" id="IPR039999">
    <property type="entry name" value="LYAR"/>
</dbReference>
<dbReference type="PANTHER" id="PTHR13100">
    <property type="entry name" value="CELL GROWTH-REGULATING NUCLEOLAR PROTEIN LYAR"/>
    <property type="match status" value="1"/>
</dbReference>
<feature type="region of interest" description="Disordered" evidence="3">
    <location>
        <begin position="120"/>
        <end position="147"/>
    </location>
</feature>
<evidence type="ECO:0000313" key="5">
    <source>
        <dbReference type="EMBL" id="TKR61543.1"/>
    </source>
</evidence>
<feature type="domain" description="Cell growth-regulating nucleolar protein-like winged helix" evidence="4">
    <location>
        <begin position="149"/>
        <end position="218"/>
    </location>
</feature>
<reference evidence="5 6" key="1">
    <citation type="journal article" date="2015" name="Genome Biol.">
        <title>Comparative genomics of Steinernema reveals deeply conserved gene regulatory networks.</title>
        <authorList>
            <person name="Dillman A.R."/>
            <person name="Macchietto M."/>
            <person name="Porter C.F."/>
            <person name="Rogers A."/>
            <person name="Williams B."/>
            <person name="Antoshechkin I."/>
            <person name="Lee M.M."/>
            <person name="Goodwin Z."/>
            <person name="Lu X."/>
            <person name="Lewis E.E."/>
            <person name="Goodrich-Blair H."/>
            <person name="Stock S.P."/>
            <person name="Adams B.J."/>
            <person name="Sternberg P.W."/>
            <person name="Mortazavi A."/>
        </authorList>
    </citation>
    <scope>NUCLEOTIDE SEQUENCE [LARGE SCALE GENOMIC DNA]</scope>
    <source>
        <strain evidence="5 6">ALL</strain>
    </source>
</reference>
<dbReference type="STRING" id="34508.A0A4U5M008"/>
<comment type="subcellular location">
    <subcellularLocation>
        <location evidence="1">Nucleus</location>
    </subcellularLocation>
</comment>
<name>A0A4U5M008_STECR</name>